<evidence type="ECO:0000313" key="3">
    <source>
        <dbReference type="Proteomes" id="UP001165143"/>
    </source>
</evidence>
<dbReference type="EMBL" id="BSRX01000009">
    <property type="protein sequence ID" value="GLW53993.1"/>
    <property type="molecule type" value="Genomic_DNA"/>
</dbReference>
<dbReference type="Proteomes" id="UP001165143">
    <property type="component" value="Unassembled WGS sequence"/>
</dbReference>
<sequence>MLTNLLPGLRELRAPLATGYIWLVALWFALNGHVPSHKNSSGVALSAYQLADAAGKPALLAALSFLAFLIGSLFQVRPDTIRSGVVRIVGHNRAQKLLRGIPTGGWDGKPPAVSQSSIASLDTLISEMAREADPSGWQDFMADPTRTDQVLADVTSDLRALALRLQVDKPDLFQDYDRKASEADFRVNVGLAIGALATALTIAAGNGWLAAGFLITLAMLRSGIYRQQIANDLLIETLTSRVVTCQALNKLDQNLRIRNNPRSQLP</sequence>
<comment type="caution">
    <text evidence="2">The sequence shown here is derived from an EMBL/GenBank/DDBJ whole genome shotgun (WGS) entry which is preliminary data.</text>
</comment>
<reference evidence="2" key="1">
    <citation type="submission" date="2023-02" db="EMBL/GenBank/DDBJ databases">
        <title>Kitasatospora phosalacinea NBRC 14362.</title>
        <authorList>
            <person name="Ichikawa N."/>
            <person name="Sato H."/>
            <person name="Tonouchi N."/>
        </authorList>
    </citation>
    <scope>NUCLEOTIDE SEQUENCE</scope>
    <source>
        <strain evidence="2">NBRC 14362</strain>
    </source>
</reference>
<gene>
    <name evidence="2" type="ORF">Kpho01_20040</name>
</gene>
<keyword evidence="1" id="KW-0472">Membrane</keyword>
<dbReference type="AlphaFoldDB" id="A0A9W6PFH4"/>
<keyword evidence="1" id="KW-0812">Transmembrane</keyword>
<accession>A0A9W6PFH4</accession>
<feature type="transmembrane region" description="Helical" evidence="1">
    <location>
        <begin position="191"/>
        <end position="220"/>
    </location>
</feature>
<keyword evidence="1" id="KW-1133">Transmembrane helix</keyword>
<feature type="transmembrane region" description="Helical" evidence="1">
    <location>
        <begin position="12"/>
        <end position="30"/>
    </location>
</feature>
<feature type="transmembrane region" description="Helical" evidence="1">
    <location>
        <begin position="58"/>
        <end position="76"/>
    </location>
</feature>
<evidence type="ECO:0000313" key="2">
    <source>
        <dbReference type="EMBL" id="GLW53993.1"/>
    </source>
</evidence>
<proteinExistence type="predicted"/>
<evidence type="ECO:0000256" key="1">
    <source>
        <dbReference type="SAM" id="Phobius"/>
    </source>
</evidence>
<organism evidence="2 3">
    <name type="scientific">Kitasatospora phosalacinea</name>
    <dbReference type="NCBI Taxonomy" id="2065"/>
    <lineage>
        <taxon>Bacteria</taxon>
        <taxon>Bacillati</taxon>
        <taxon>Actinomycetota</taxon>
        <taxon>Actinomycetes</taxon>
        <taxon>Kitasatosporales</taxon>
        <taxon>Streptomycetaceae</taxon>
        <taxon>Kitasatospora</taxon>
    </lineage>
</organism>
<protein>
    <submittedName>
        <fullName evidence="2">Uncharacterized protein</fullName>
    </submittedName>
</protein>
<name>A0A9W6PFH4_9ACTN</name>